<evidence type="ECO:0000256" key="1">
    <source>
        <dbReference type="SAM" id="Phobius"/>
    </source>
</evidence>
<keyword evidence="2" id="KW-0732">Signal</keyword>
<accession>A0A3T0EB32</accession>
<reference evidence="3 4" key="1">
    <citation type="submission" date="2016-12" db="EMBL/GenBank/DDBJ databases">
        <title>The genome of dimorphic prosthecate Glycocaulis alkaliphilus 6b-8t, isolated from crude oil dictates its adaptability in petroleum environments.</title>
        <authorList>
            <person name="Wu X.-L."/>
            <person name="Geng S."/>
        </authorList>
    </citation>
    <scope>NUCLEOTIDE SEQUENCE [LARGE SCALE GENOMIC DNA]</scope>
    <source>
        <strain evidence="3 4">6B-8</strain>
    </source>
</reference>
<dbReference type="AlphaFoldDB" id="A0A3T0EB32"/>
<evidence type="ECO:0000256" key="2">
    <source>
        <dbReference type="SAM" id="SignalP"/>
    </source>
</evidence>
<keyword evidence="4" id="KW-1185">Reference proteome</keyword>
<evidence type="ECO:0008006" key="5">
    <source>
        <dbReference type="Google" id="ProtNLM"/>
    </source>
</evidence>
<evidence type="ECO:0000313" key="3">
    <source>
        <dbReference type="EMBL" id="AZU04621.1"/>
    </source>
</evidence>
<evidence type="ECO:0000313" key="4">
    <source>
        <dbReference type="Proteomes" id="UP000286954"/>
    </source>
</evidence>
<proteinExistence type="predicted"/>
<protein>
    <recommendedName>
        <fullName evidence="5">Cyclic di-GMP-binding protein</fullName>
    </recommendedName>
</protein>
<keyword evidence="1" id="KW-1133">Transmembrane helix</keyword>
<keyword evidence="1" id="KW-0472">Membrane</keyword>
<keyword evidence="1" id="KW-0812">Transmembrane</keyword>
<dbReference type="EMBL" id="CP018911">
    <property type="protein sequence ID" value="AZU04621.1"/>
    <property type="molecule type" value="Genomic_DNA"/>
</dbReference>
<dbReference type="Proteomes" id="UP000286954">
    <property type="component" value="Chromosome"/>
</dbReference>
<gene>
    <name evidence="3" type="ORF">X907_2098</name>
</gene>
<feature type="chain" id="PRO_5019144154" description="Cyclic di-GMP-binding protein" evidence="2">
    <location>
        <begin position="20"/>
        <end position="533"/>
    </location>
</feature>
<feature type="signal peptide" evidence="2">
    <location>
        <begin position="1"/>
        <end position="19"/>
    </location>
</feature>
<name>A0A3T0EB32_9PROT</name>
<organism evidence="3 4">
    <name type="scientific">Glycocaulis alkaliphilus</name>
    <dbReference type="NCBI Taxonomy" id="1434191"/>
    <lineage>
        <taxon>Bacteria</taxon>
        <taxon>Pseudomonadati</taxon>
        <taxon>Pseudomonadota</taxon>
        <taxon>Alphaproteobacteria</taxon>
        <taxon>Maricaulales</taxon>
        <taxon>Maricaulaceae</taxon>
        <taxon>Glycocaulis</taxon>
    </lineage>
</organism>
<feature type="transmembrane region" description="Helical" evidence="1">
    <location>
        <begin position="506"/>
        <end position="525"/>
    </location>
</feature>
<dbReference type="KEGG" id="gak:X907_2098"/>
<sequence length="533" mass="56004">MAAAMAVAMTCMVNPSAAAIPDAEASATSTTAPAPGRIARSEERTLASLTADSQPAYRLDRNTRELRIPFTLAPGSVPESVELVLSARPASARSGGRLEALLAGSRTISLTPRADSFEARFSLYSDSLRAGDNMLVIRFDAGDADGWRIDMRASRLRVTALPSAGHETLETLERAMAAHFAAPRRVFIQANGSGREQLAVEALIAQGLALRMGQAPVLVERPEAAEIVVRAATDPLSPNASIALADPYTIRLAGAETTTVAAAARLFAARSFAGTQTRMTPADALSAPRLSHASSGTPSRLDNLQALAESGIPFARENGGRAAIILAGNSTAERLGALSLLSRASLVSGSAWLYAWYGSDASLAPADHDLFLMGPIGAIDPRLVSAAPAEVRAATQAANRRVPRERRSYGSTAFADEGSPVAGAVTGVAALYRDAGGRTIVLLTAPEGADFSRAARRLAHSDLWRELQGRAVLWDAGSVTAFGPTARSDHALGEQMVELFRRHDRLLALIAFALAVLLLFAGNAVNRRSTRSV</sequence>